<feature type="domain" description="CCHC-type" evidence="4">
    <location>
        <begin position="291"/>
        <end position="304"/>
    </location>
</feature>
<dbReference type="SUPFAM" id="SSF57756">
    <property type="entry name" value="Retrovirus zinc finger-like domains"/>
    <property type="match status" value="1"/>
</dbReference>
<feature type="coiled-coil region" evidence="2">
    <location>
        <begin position="396"/>
        <end position="423"/>
    </location>
</feature>
<dbReference type="PROSITE" id="PS50158">
    <property type="entry name" value="ZF_CCHC"/>
    <property type="match status" value="1"/>
</dbReference>
<gene>
    <name evidence="5" type="ORF">Tci_006609</name>
</gene>
<dbReference type="EMBL" id="BKCJ010000599">
    <property type="protein sequence ID" value="GEU34631.1"/>
    <property type="molecule type" value="Genomic_DNA"/>
</dbReference>
<feature type="compositionally biased region" description="Low complexity" evidence="3">
    <location>
        <begin position="880"/>
        <end position="893"/>
    </location>
</feature>
<feature type="region of interest" description="Disordered" evidence="3">
    <location>
        <begin position="731"/>
        <end position="753"/>
    </location>
</feature>
<keyword evidence="2" id="KW-0175">Coiled coil</keyword>
<dbReference type="Pfam" id="PF00098">
    <property type="entry name" value="zf-CCHC"/>
    <property type="match status" value="1"/>
</dbReference>
<keyword evidence="1" id="KW-0863">Zinc-finger</keyword>
<dbReference type="InterPro" id="IPR039537">
    <property type="entry name" value="Retrotran_Ty1/copia-like"/>
</dbReference>
<dbReference type="PANTHER" id="PTHR42648:SF18">
    <property type="entry name" value="RETROTRANSPOSON, UNCLASSIFIED-LIKE PROTEIN"/>
    <property type="match status" value="1"/>
</dbReference>
<evidence type="ECO:0000256" key="2">
    <source>
        <dbReference type="SAM" id="Coils"/>
    </source>
</evidence>
<dbReference type="InterPro" id="IPR001878">
    <property type="entry name" value="Znf_CCHC"/>
</dbReference>
<protein>
    <submittedName>
        <fullName evidence="5">Retrovirus-related Pol polyprotein from transposon TNT 1-94</fullName>
    </submittedName>
</protein>
<evidence type="ECO:0000256" key="1">
    <source>
        <dbReference type="PROSITE-ProRule" id="PRU00047"/>
    </source>
</evidence>
<feature type="region of interest" description="Disordered" evidence="3">
    <location>
        <begin position="338"/>
        <end position="359"/>
    </location>
</feature>
<dbReference type="PANTHER" id="PTHR42648">
    <property type="entry name" value="TRANSPOSASE, PUTATIVE-RELATED"/>
    <property type="match status" value="1"/>
</dbReference>
<dbReference type="InterPro" id="IPR025724">
    <property type="entry name" value="GAG-pre-integrase_dom"/>
</dbReference>
<organism evidence="5">
    <name type="scientific">Tanacetum cinerariifolium</name>
    <name type="common">Dalmatian daisy</name>
    <name type="synonym">Chrysanthemum cinerariifolium</name>
    <dbReference type="NCBI Taxonomy" id="118510"/>
    <lineage>
        <taxon>Eukaryota</taxon>
        <taxon>Viridiplantae</taxon>
        <taxon>Streptophyta</taxon>
        <taxon>Embryophyta</taxon>
        <taxon>Tracheophyta</taxon>
        <taxon>Spermatophyta</taxon>
        <taxon>Magnoliopsida</taxon>
        <taxon>eudicotyledons</taxon>
        <taxon>Gunneridae</taxon>
        <taxon>Pentapetalae</taxon>
        <taxon>asterids</taxon>
        <taxon>campanulids</taxon>
        <taxon>Asterales</taxon>
        <taxon>Asteraceae</taxon>
        <taxon>Asteroideae</taxon>
        <taxon>Anthemideae</taxon>
        <taxon>Anthemidinae</taxon>
        <taxon>Tanacetum</taxon>
    </lineage>
</organism>
<proteinExistence type="predicted"/>
<dbReference type="SMART" id="SM00343">
    <property type="entry name" value="ZnF_C2HC"/>
    <property type="match status" value="1"/>
</dbReference>
<dbReference type="InterPro" id="IPR036875">
    <property type="entry name" value="Znf_CCHC_sf"/>
</dbReference>
<dbReference type="GO" id="GO:0008270">
    <property type="term" value="F:zinc ion binding"/>
    <property type="evidence" value="ECO:0007669"/>
    <property type="project" value="UniProtKB-KW"/>
</dbReference>
<sequence>MILEPRDPNREVPVNETFHVQTDDELTEKELKQIEADDQAIQTILLGLPEDEKKAKLFNEWERFTSNNGESIESYYHRFLKLMNDLKRNKHFPKKISSNLKFLNNLQPEWSRHVTIVHQKKDLHTADYTQLYDFLKYNQKAVDELKVKRLAKTQDPLALMETSNNPYNFPVPHQDQPSFNQNYMQQPIPNPEDITDPTTAMNMALALMAKSFKLNYSTTTKGFHQTHIIGRLLNRVIQNAAQNLRVQNIRNQNGLIGVLGNANQNLNGNGNLIAARAEGNATGHNGNQISCYNCKGMGHFARNCTMAAAADLDEIEEVNINCILMANLQQALTSGTQTDKAPVYDSDGSAEQAQKKQQSLYDGKVLHEKHDPPVVHDSEETLQLAQEKAAKFVRDFKSLAKEADESLAKHKALELEIERLLKAVVSDQKHNTRGTSANTKFAKQSIMGNLTKVGETHALSKPVTSNLILTPQESKVVKNDKVIALGMFRINPFKTSVEEKHVPNTVRASARTKPITVSQPHVFTKKYVNSDSNGLSSTRIDNTKTRRPQPRSNTKNDRVPSAESESQSDCSKGDNACTSNTLEPKIKWFPNSTSLLGRNDHVVVILGFGDLQWGNILIFRVYFVKGLGHNLFSLGQFCDSDLEVAFRRNACFVRNLEGVDLLKEDRSTNLYTISLHDMASASPICLMARASSTKSWLWHQRLSNLNFDTINDLAKNDLVSGLPKFKYHKEHLGPSCEQGKSKRASHPPKPISNSRQRLHLLQMDLCGPMRIASINGKRVYNRRTKKIMETMNVSFDELSAMAFEQRSELDLLFEAMYDDYIGGQPSAALRTILAFNVHQVRQAPMTSTSIADSAPTPTNSFSQAINFPNTSQDVDELNSQQQHAQQQRNQAHL</sequence>
<evidence type="ECO:0000259" key="4">
    <source>
        <dbReference type="PROSITE" id="PS50158"/>
    </source>
</evidence>
<name>A0A6L2JCM1_TANCI</name>
<dbReference type="Pfam" id="PF13976">
    <property type="entry name" value="gag_pre-integrs"/>
    <property type="match status" value="1"/>
</dbReference>
<feature type="region of interest" description="Disordered" evidence="3">
    <location>
        <begin position="874"/>
        <end position="893"/>
    </location>
</feature>
<reference evidence="5" key="1">
    <citation type="journal article" date="2019" name="Sci. Rep.">
        <title>Draft genome of Tanacetum cinerariifolium, the natural source of mosquito coil.</title>
        <authorList>
            <person name="Yamashiro T."/>
            <person name="Shiraishi A."/>
            <person name="Satake H."/>
            <person name="Nakayama K."/>
        </authorList>
    </citation>
    <scope>NUCLEOTIDE SEQUENCE</scope>
</reference>
<feature type="compositionally biased region" description="Polar residues" evidence="3">
    <location>
        <begin position="349"/>
        <end position="359"/>
    </location>
</feature>
<feature type="compositionally biased region" description="Polar residues" evidence="3">
    <location>
        <begin position="563"/>
        <end position="576"/>
    </location>
</feature>
<feature type="compositionally biased region" description="Polar residues" evidence="3">
    <location>
        <begin position="527"/>
        <end position="540"/>
    </location>
</feature>
<keyword evidence="1" id="KW-0479">Metal-binding</keyword>
<evidence type="ECO:0000313" key="5">
    <source>
        <dbReference type="EMBL" id="GEU34631.1"/>
    </source>
</evidence>
<dbReference type="GO" id="GO:0003676">
    <property type="term" value="F:nucleic acid binding"/>
    <property type="evidence" value="ECO:0007669"/>
    <property type="project" value="InterPro"/>
</dbReference>
<evidence type="ECO:0000256" key="3">
    <source>
        <dbReference type="SAM" id="MobiDB-lite"/>
    </source>
</evidence>
<dbReference type="Gene3D" id="4.10.60.10">
    <property type="entry name" value="Zinc finger, CCHC-type"/>
    <property type="match status" value="1"/>
</dbReference>
<comment type="caution">
    <text evidence="5">The sequence shown here is derived from an EMBL/GenBank/DDBJ whole genome shotgun (WGS) entry which is preliminary data.</text>
</comment>
<feature type="region of interest" description="Disordered" evidence="3">
    <location>
        <begin position="527"/>
        <end position="576"/>
    </location>
</feature>
<accession>A0A6L2JCM1</accession>
<dbReference type="AlphaFoldDB" id="A0A6L2JCM1"/>
<keyword evidence="1" id="KW-0862">Zinc</keyword>